<keyword evidence="1 4" id="KW-0808">Transferase</keyword>
<comment type="caution">
    <text evidence="4">The sequence shown here is derived from an EMBL/GenBank/DDBJ whole genome shotgun (WGS) entry which is preliminary data.</text>
</comment>
<evidence type="ECO:0000256" key="1">
    <source>
        <dbReference type="ARBA" id="ARBA00022679"/>
    </source>
</evidence>
<dbReference type="OrthoDB" id="7925327at2"/>
<feature type="domain" description="N-acetyltransferase" evidence="3">
    <location>
        <begin position="20"/>
        <end position="163"/>
    </location>
</feature>
<dbReference type="InterPro" id="IPR016181">
    <property type="entry name" value="Acyl_CoA_acyltransferase"/>
</dbReference>
<sequence>MFFVRTGGERDLAQVGTLLTETLHATYNTLYSADEVEAMATAIASPAALKAALREKGGEFLVADDGRKIGGMAFAGMSDRLAKTAVIRQLYVHPSHQRQGVGRDLFAEIETCFPDAEILRLEIDFRNAGAIAFFHAHGMREIDRIEVAGDPAPLTVVLEKPLGL</sequence>
<dbReference type="SUPFAM" id="SSF55729">
    <property type="entry name" value="Acyl-CoA N-acyltransferases (Nat)"/>
    <property type="match status" value="1"/>
</dbReference>
<dbReference type="InterPro" id="IPR000182">
    <property type="entry name" value="GNAT_dom"/>
</dbReference>
<reference evidence="4 5" key="1">
    <citation type="submission" date="2018-05" db="EMBL/GenBank/DDBJ databases">
        <title>The draft genome of strain NS-104.</title>
        <authorList>
            <person name="Hang P."/>
            <person name="Jiang J."/>
        </authorList>
    </citation>
    <scope>NUCLEOTIDE SEQUENCE [LARGE SCALE GENOMIC DNA]</scope>
    <source>
        <strain evidence="4 5">NS-104</strain>
    </source>
</reference>
<keyword evidence="2" id="KW-0012">Acyltransferase</keyword>
<dbReference type="Proteomes" id="UP000245252">
    <property type="component" value="Unassembled WGS sequence"/>
</dbReference>
<dbReference type="InterPro" id="IPR050832">
    <property type="entry name" value="Bact_Acetyltransf"/>
</dbReference>
<accession>A0A2U2DHL9</accession>
<evidence type="ECO:0000313" key="5">
    <source>
        <dbReference type="Proteomes" id="UP000245252"/>
    </source>
</evidence>
<protein>
    <submittedName>
        <fullName evidence="4">GNAT family N-acetyltransferase</fullName>
    </submittedName>
</protein>
<dbReference type="CDD" id="cd04301">
    <property type="entry name" value="NAT_SF"/>
    <property type="match status" value="1"/>
</dbReference>
<gene>
    <name evidence="4" type="ORF">DEM27_28885</name>
</gene>
<name>A0A2U2DHL9_9HYPH</name>
<dbReference type="PANTHER" id="PTHR43877:SF1">
    <property type="entry name" value="ACETYLTRANSFERASE"/>
    <property type="match status" value="1"/>
</dbReference>
<dbReference type="Pfam" id="PF00583">
    <property type="entry name" value="Acetyltransf_1"/>
    <property type="match status" value="1"/>
</dbReference>
<dbReference type="PROSITE" id="PS51186">
    <property type="entry name" value="GNAT"/>
    <property type="match status" value="1"/>
</dbReference>
<dbReference type="PANTHER" id="PTHR43877">
    <property type="entry name" value="AMINOALKYLPHOSPHONATE N-ACETYLTRANSFERASE-RELATED-RELATED"/>
    <property type="match status" value="1"/>
</dbReference>
<evidence type="ECO:0000313" key="4">
    <source>
        <dbReference type="EMBL" id="PWE52817.1"/>
    </source>
</evidence>
<dbReference type="AlphaFoldDB" id="A0A2U2DHL9"/>
<dbReference type="RefSeq" id="WP_109461717.1">
    <property type="nucleotide sequence ID" value="NZ_QFBC01000020.1"/>
</dbReference>
<dbReference type="Gene3D" id="3.40.630.30">
    <property type="match status" value="1"/>
</dbReference>
<organism evidence="4 5">
    <name type="scientific">Metarhizobium album</name>
    <dbReference type="NCBI Taxonomy" id="2182425"/>
    <lineage>
        <taxon>Bacteria</taxon>
        <taxon>Pseudomonadati</taxon>
        <taxon>Pseudomonadota</taxon>
        <taxon>Alphaproteobacteria</taxon>
        <taxon>Hyphomicrobiales</taxon>
        <taxon>Rhizobiaceae</taxon>
        <taxon>Metarhizobium</taxon>
    </lineage>
</organism>
<evidence type="ECO:0000256" key="2">
    <source>
        <dbReference type="ARBA" id="ARBA00023315"/>
    </source>
</evidence>
<keyword evidence="5" id="KW-1185">Reference proteome</keyword>
<proteinExistence type="predicted"/>
<dbReference type="EMBL" id="QFBC01000020">
    <property type="protein sequence ID" value="PWE52817.1"/>
    <property type="molecule type" value="Genomic_DNA"/>
</dbReference>
<dbReference type="GO" id="GO:0016747">
    <property type="term" value="F:acyltransferase activity, transferring groups other than amino-acyl groups"/>
    <property type="evidence" value="ECO:0007669"/>
    <property type="project" value="InterPro"/>
</dbReference>
<evidence type="ECO:0000259" key="3">
    <source>
        <dbReference type="PROSITE" id="PS51186"/>
    </source>
</evidence>